<protein>
    <submittedName>
        <fullName evidence="1">Uncharacterized protein</fullName>
    </submittedName>
</protein>
<keyword evidence="2" id="KW-1185">Reference proteome</keyword>
<proteinExistence type="predicted"/>
<accession>A0ACB9LHJ9</accession>
<sequence>MEMTRTRWKVGHPKPSDSLLDVNLIHLHILTLLHLFVVRSKGLEMLCQCRLVDMLAVIRLADKVRNGLNHQAKKEQKGEQHHANRPEPEKEKGVPLEHYEYFVH</sequence>
<name>A0ACB9LHJ9_9MYRT</name>
<reference evidence="2" key="1">
    <citation type="journal article" date="2023" name="Front. Plant Sci.">
        <title>Chromosomal-level genome assembly of Melastoma candidum provides insights into trichome evolution.</title>
        <authorList>
            <person name="Zhong Y."/>
            <person name="Wu W."/>
            <person name="Sun C."/>
            <person name="Zou P."/>
            <person name="Liu Y."/>
            <person name="Dai S."/>
            <person name="Zhou R."/>
        </authorList>
    </citation>
    <scope>NUCLEOTIDE SEQUENCE [LARGE SCALE GENOMIC DNA]</scope>
</reference>
<evidence type="ECO:0000313" key="2">
    <source>
        <dbReference type="Proteomes" id="UP001057402"/>
    </source>
</evidence>
<comment type="caution">
    <text evidence="1">The sequence shown here is derived from an EMBL/GenBank/DDBJ whole genome shotgun (WGS) entry which is preliminary data.</text>
</comment>
<dbReference type="EMBL" id="CM042890">
    <property type="protein sequence ID" value="KAI4310794.1"/>
    <property type="molecule type" value="Genomic_DNA"/>
</dbReference>
<dbReference type="Proteomes" id="UP001057402">
    <property type="component" value="Chromosome 11"/>
</dbReference>
<gene>
    <name evidence="1" type="ORF">MLD38_035744</name>
</gene>
<organism evidence="1 2">
    <name type="scientific">Melastoma candidum</name>
    <dbReference type="NCBI Taxonomy" id="119954"/>
    <lineage>
        <taxon>Eukaryota</taxon>
        <taxon>Viridiplantae</taxon>
        <taxon>Streptophyta</taxon>
        <taxon>Embryophyta</taxon>
        <taxon>Tracheophyta</taxon>
        <taxon>Spermatophyta</taxon>
        <taxon>Magnoliopsida</taxon>
        <taxon>eudicotyledons</taxon>
        <taxon>Gunneridae</taxon>
        <taxon>Pentapetalae</taxon>
        <taxon>rosids</taxon>
        <taxon>malvids</taxon>
        <taxon>Myrtales</taxon>
        <taxon>Melastomataceae</taxon>
        <taxon>Melastomatoideae</taxon>
        <taxon>Melastomateae</taxon>
        <taxon>Melastoma</taxon>
    </lineage>
</organism>
<evidence type="ECO:0000313" key="1">
    <source>
        <dbReference type="EMBL" id="KAI4310794.1"/>
    </source>
</evidence>